<dbReference type="SUPFAM" id="SSF48452">
    <property type="entry name" value="TPR-like"/>
    <property type="match status" value="1"/>
</dbReference>
<feature type="chain" id="PRO_5010708507" evidence="6">
    <location>
        <begin position="24"/>
        <end position="453"/>
    </location>
</feature>
<dbReference type="InterPro" id="IPR012944">
    <property type="entry name" value="SusD_RagB_dom"/>
</dbReference>
<dbReference type="EMBL" id="MPOG01000019">
    <property type="protein sequence ID" value="OOH92983.1"/>
    <property type="molecule type" value="Genomic_DNA"/>
</dbReference>
<keyword evidence="3 6" id="KW-0732">Signal</keyword>
<proteinExistence type="inferred from homology"/>
<dbReference type="KEGG" id="emg:BBD33_04835"/>
<keyword evidence="10" id="KW-1185">Reference proteome</keyword>
<evidence type="ECO:0000259" key="8">
    <source>
        <dbReference type="Pfam" id="PF14322"/>
    </source>
</evidence>
<dbReference type="STRING" id="238.BBD35_06665"/>
<evidence type="ECO:0000256" key="3">
    <source>
        <dbReference type="ARBA" id="ARBA00022729"/>
    </source>
</evidence>
<feature type="signal peptide" evidence="6">
    <location>
        <begin position="1"/>
        <end position="23"/>
    </location>
</feature>
<name>A0A1V3TVF1_ELIME</name>
<dbReference type="Gene3D" id="1.25.40.390">
    <property type="match status" value="1"/>
</dbReference>
<comment type="caution">
    <text evidence="9">The sequence shown here is derived from an EMBL/GenBank/DDBJ whole genome shotgun (WGS) entry which is preliminary data.</text>
</comment>
<dbReference type="InterPro" id="IPR033985">
    <property type="entry name" value="SusD-like_N"/>
</dbReference>
<dbReference type="AlphaFoldDB" id="A0A1V3TVF1"/>
<feature type="domain" description="SusD-like N-terminal" evidence="8">
    <location>
        <begin position="26"/>
        <end position="234"/>
    </location>
</feature>
<dbReference type="OrthoDB" id="630434at2"/>
<comment type="subcellular location">
    <subcellularLocation>
        <location evidence="1">Cell outer membrane</location>
    </subcellularLocation>
</comment>
<evidence type="ECO:0000313" key="9">
    <source>
        <dbReference type="EMBL" id="OOH92983.1"/>
    </source>
</evidence>
<evidence type="ECO:0000256" key="6">
    <source>
        <dbReference type="SAM" id="SignalP"/>
    </source>
</evidence>
<keyword evidence="5" id="KW-0998">Cell outer membrane</keyword>
<dbReference type="Proteomes" id="UP000188947">
    <property type="component" value="Unassembled WGS sequence"/>
</dbReference>
<evidence type="ECO:0000259" key="7">
    <source>
        <dbReference type="Pfam" id="PF07980"/>
    </source>
</evidence>
<organism evidence="9 10">
    <name type="scientific">Elizabethkingia meningoseptica</name>
    <name type="common">Chryseobacterium meningosepticum</name>
    <dbReference type="NCBI Taxonomy" id="238"/>
    <lineage>
        <taxon>Bacteria</taxon>
        <taxon>Pseudomonadati</taxon>
        <taxon>Bacteroidota</taxon>
        <taxon>Flavobacteriia</taxon>
        <taxon>Flavobacteriales</taxon>
        <taxon>Weeksellaceae</taxon>
        <taxon>Elizabethkingia</taxon>
    </lineage>
</organism>
<dbReference type="Pfam" id="PF14322">
    <property type="entry name" value="SusD-like_3"/>
    <property type="match status" value="1"/>
</dbReference>
<dbReference type="Gene3D" id="1.25.40.900">
    <property type="match status" value="1"/>
</dbReference>
<accession>A0A1V3TVF1</accession>
<feature type="domain" description="RagB/SusD" evidence="7">
    <location>
        <begin position="334"/>
        <end position="418"/>
    </location>
</feature>
<keyword evidence="4" id="KW-0472">Membrane</keyword>
<dbReference type="GeneID" id="48543673"/>
<dbReference type="Gene3D" id="2.20.20.130">
    <property type="match status" value="1"/>
</dbReference>
<dbReference type="eggNOG" id="COG1834">
    <property type="taxonomic scope" value="Bacteria"/>
</dbReference>
<reference evidence="9 10" key="1">
    <citation type="submission" date="2016-11" db="EMBL/GenBank/DDBJ databases">
        <title>Genome sequence and comparative genomic analysis of clinical strain Elizabethkingia meningoseptica 61421 PRCM.</title>
        <authorList>
            <person name="Wang M."/>
            <person name="Hu S."/>
            <person name="Cao L."/>
            <person name="Jiang T."/>
            <person name="Zhou Y."/>
            <person name="Ming D."/>
        </authorList>
    </citation>
    <scope>NUCLEOTIDE SEQUENCE [LARGE SCALE GENOMIC DNA]</scope>
    <source>
        <strain evidence="9 10">61421 PRCM</strain>
    </source>
</reference>
<comment type="similarity">
    <text evidence="2">Belongs to the SusD family.</text>
</comment>
<protein>
    <submittedName>
        <fullName evidence="9">RagB/SusD family nutrient uptake outer membrane protein</fullName>
    </submittedName>
</protein>
<evidence type="ECO:0000256" key="1">
    <source>
        <dbReference type="ARBA" id="ARBA00004442"/>
    </source>
</evidence>
<dbReference type="RefSeq" id="WP_016169862.1">
    <property type="nucleotide sequence ID" value="NZ_CP014338.1"/>
</dbReference>
<dbReference type="GO" id="GO:0009279">
    <property type="term" value="C:cell outer membrane"/>
    <property type="evidence" value="ECO:0007669"/>
    <property type="project" value="UniProtKB-SubCell"/>
</dbReference>
<evidence type="ECO:0000256" key="4">
    <source>
        <dbReference type="ARBA" id="ARBA00023136"/>
    </source>
</evidence>
<dbReference type="InterPro" id="IPR011990">
    <property type="entry name" value="TPR-like_helical_dom_sf"/>
</dbReference>
<evidence type="ECO:0000256" key="5">
    <source>
        <dbReference type="ARBA" id="ARBA00023237"/>
    </source>
</evidence>
<evidence type="ECO:0000256" key="2">
    <source>
        <dbReference type="ARBA" id="ARBA00006275"/>
    </source>
</evidence>
<dbReference type="SMR" id="A0A1V3TVF1"/>
<sequence length="453" mass="50198">MKLKYLKFAALALVISTVNTSCSNDFVDTKFNQDVEQAPLKTAEEAHSFILGAYASMRGGAYYGRDFLAYGEIRSDEMFSNGNFGYYNTVANYTMTSSDSYATSTYNQMYAAVAKANVLINTDVNGITGGDSNKKQVQYYQGQAYAVRAQVFFDLLRLYGQKYSGGTLGVVLPLKYDPKANMARATITDTETQIEKDFNQALTIMQANNGFENPDAKTELSINAVKSLMTRYYLYKKDYAKVRSLVNDIASSYEVAGKSLFKLTYSKKLNGAAPNSIFELAVGVAAALSTDSYGYQLNFDGYGNVVVEDDTYASYTNDDIRKDLVLSDDYNYLNGKYSDLNGENNIKIIRIEEVLLNGIEAELNGGSAAKALQYYNSIIRERGLAEVTSVDMAMLKAERAKELLGEGFRQWDLLRWGDPIPGNTNRQLLAFPIPRSETDIAGTLVKSNPGYDN</sequence>
<gene>
    <name evidence="9" type="ORF">BMF97_15970</name>
</gene>
<dbReference type="Pfam" id="PF07980">
    <property type="entry name" value="SusD_RagB"/>
    <property type="match status" value="1"/>
</dbReference>
<evidence type="ECO:0000313" key="10">
    <source>
        <dbReference type="Proteomes" id="UP000188947"/>
    </source>
</evidence>